<dbReference type="GO" id="GO:0005576">
    <property type="term" value="C:extracellular region"/>
    <property type="evidence" value="ECO:0007669"/>
    <property type="project" value="TreeGrafter"/>
</dbReference>
<evidence type="ECO:0000256" key="1">
    <source>
        <dbReference type="SAM" id="SignalP"/>
    </source>
</evidence>
<proteinExistence type="predicted"/>
<reference evidence="3" key="1">
    <citation type="submission" date="2016-03" db="EMBL/GenBank/DDBJ databases">
        <authorList>
            <person name="Guldener U."/>
        </authorList>
    </citation>
    <scope>NUCLEOTIDE SEQUENCE [LARGE SCALE GENOMIC DNA]</scope>
    <source>
        <strain evidence="3">04CH-RAC-A.6.1</strain>
    </source>
</reference>
<dbReference type="OrthoDB" id="3549339at2759"/>
<dbReference type="Pfam" id="PF12296">
    <property type="entry name" value="HsbA"/>
    <property type="match status" value="1"/>
</dbReference>
<protein>
    <recommendedName>
        <fullName evidence="4">FAS1 domain-containing protein</fullName>
    </recommendedName>
</protein>
<feature type="chain" id="PRO_5009445410" description="FAS1 domain-containing protein" evidence="1">
    <location>
        <begin position="19"/>
        <end position="188"/>
    </location>
</feature>
<evidence type="ECO:0000313" key="2">
    <source>
        <dbReference type="EMBL" id="CZS89795.1"/>
    </source>
</evidence>
<gene>
    <name evidence="2" type="ORF">RAG0_01056</name>
</gene>
<dbReference type="AlphaFoldDB" id="A0A1E1JV65"/>
<keyword evidence="3" id="KW-1185">Reference proteome</keyword>
<evidence type="ECO:0000313" key="3">
    <source>
        <dbReference type="Proteomes" id="UP000178912"/>
    </source>
</evidence>
<dbReference type="PANTHER" id="PTHR38123:SF5">
    <property type="entry name" value="CELL WALL GALACTOMANNOPROTEIN"/>
    <property type="match status" value="1"/>
</dbReference>
<feature type="signal peptide" evidence="1">
    <location>
        <begin position="1"/>
        <end position="18"/>
    </location>
</feature>
<evidence type="ECO:0008006" key="4">
    <source>
        <dbReference type="Google" id="ProtNLM"/>
    </source>
</evidence>
<name>A0A1E1JV65_9HELO</name>
<accession>A0A1E1JV65</accession>
<dbReference type="EMBL" id="FJUX01000003">
    <property type="protein sequence ID" value="CZS89795.1"/>
    <property type="molecule type" value="Genomic_DNA"/>
</dbReference>
<dbReference type="Proteomes" id="UP000178912">
    <property type="component" value="Unassembled WGS sequence"/>
</dbReference>
<organism evidence="2 3">
    <name type="scientific">Rhynchosporium agropyri</name>
    <dbReference type="NCBI Taxonomy" id="914238"/>
    <lineage>
        <taxon>Eukaryota</taxon>
        <taxon>Fungi</taxon>
        <taxon>Dikarya</taxon>
        <taxon>Ascomycota</taxon>
        <taxon>Pezizomycotina</taxon>
        <taxon>Leotiomycetes</taxon>
        <taxon>Helotiales</taxon>
        <taxon>Ploettnerulaceae</taxon>
        <taxon>Rhynchosporium</taxon>
    </lineage>
</organism>
<dbReference type="PANTHER" id="PTHR38123">
    <property type="entry name" value="CELL WALL SERINE-THREONINE-RICH GALACTOMANNOPROTEIN MP1 (AFU_ORTHOLOGUE AFUA_4G03240)"/>
    <property type="match status" value="1"/>
</dbReference>
<keyword evidence="1" id="KW-0732">Signal</keyword>
<sequence length="188" mass="19949">MLPITPFLLLVATTLAVATPLTTRDTGTDLLITDLLRLDRAIRTITYAAGNYTGGAEGYKALRESFAETNRTNRIAYYDAMNIAPQNVKDSKAIIAVVSHPITPDITDAVNALIAKKSLIDAAGFMKETAADLNLISYDHDTLSLIAVAPKLALATVPSAAVPVLAIDLTWREGVLAFGGVPLAPITM</sequence>
<dbReference type="InterPro" id="IPR021054">
    <property type="entry name" value="Cell_wall_mannoprotein_1"/>
</dbReference>